<dbReference type="PIRSF" id="PIRSF033579">
    <property type="entry name" value="Anaer_Co_chel"/>
    <property type="match status" value="1"/>
</dbReference>
<evidence type="ECO:0000313" key="4">
    <source>
        <dbReference type="EMBL" id="KKB53820.1"/>
    </source>
</evidence>
<organism evidence="4 5">
    <name type="scientific">Parabacteroides goldsteinii DSM 19448 = WAL 12034</name>
    <dbReference type="NCBI Taxonomy" id="927665"/>
    <lineage>
        <taxon>Bacteria</taxon>
        <taxon>Pseudomonadati</taxon>
        <taxon>Bacteroidota</taxon>
        <taxon>Bacteroidia</taxon>
        <taxon>Bacteroidales</taxon>
        <taxon>Tannerellaceae</taxon>
        <taxon>Parabacteroides</taxon>
    </lineage>
</organism>
<feature type="binding site" evidence="2">
    <location>
        <position position="230"/>
    </location>
    <ligand>
        <name>Co(2+)</name>
        <dbReference type="ChEBI" id="CHEBI:48828"/>
    </ligand>
</feature>
<evidence type="ECO:0008006" key="6">
    <source>
        <dbReference type="Google" id="ProtNLM"/>
    </source>
</evidence>
<dbReference type="AlphaFoldDB" id="A0A0F5J8I6"/>
<keyword evidence="2" id="KW-0479">Metal-binding</keyword>
<feature type="signal peptide" evidence="3">
    <location>
        <begin position="1"/>
        <end position="21"/>
    </location>
</feature>
<accession>A0A0F5J8I6</accession>
<dbReference type="PATRIC" id="fig|927665.4.peg.3466"/>
<protein>
    <recommendedName>
        <fullName evidence="6">Sirohydrochlorin cobaltochelatase</fullName>
    </recommendedName>
</protein>
<keyword evidence="2" id="KW-0170">Cobalt</keyword>
<dbReference type="EMBL" id="AQHV01000014">
    <property type="protein sequence ID" value="KKB53820.1"/>
    <property type="molecule type" value="Genomic_DNA"/>
</dbReference>
<dbReference type="CDD" id="cd03412">
    <property type="entry name" value="CbiK_N"/>
    <property type="match status" value="1"/>
</dbReference>
<dbReference type="InterPro" id="IPR010388">
    <property type="entry name" value="Anaerobic_Co-chelatase"/>
</dbReference>
<sequence>MKKKCLLTAFLVGCSMSMSFAHGMLQEAVTDIPARAVPHDDGEGNFKPSDLFASMQTSDKAALLMVHFGTTYDETRQLTIDAINNKAKEAFKGIEVREAYTSRIIIRRLKTRGIEKLNPTEALKQLKADGFTHILIQSTNIIEGVEMESLRKDIASLEKEFKDIRIGNPLLYTPKDYENVIAAIVRKGAKEGATVLVGHGTYTPSTAQYAMTDYMLKAKGYTDYYVTTIEGYPTFDDILAKLEAAKVKKVMLMPFMFVAGDHANNDIVIDMKKELEDKGYEVSIFMQGLGQNIDIQNIFIEHAKFAAKHKMINITEKKKQL</sequence>
<dbReference type="GO" id="GO:0046872">
    <property type="term" value="F:metal ion binding"/>
    <property type="evidence" value="ECO:0007669"/>
    <property type="project" value="UniProtKB-KW"/>
</dbReference>
<dbReference type="CDD" id="cd03413">
    <property type="entry name" value="CbiK_C"/>
    <property type="match status" value="1"/>
</dbReference>
<dbReference type="Gene3D" id="3.40.50.1400">
    <property type="match status" value="2"/>
</dbReference>
<dbReference type="Pfam" id="PF06180">
    <property type="entry name" value="CbiK"/>
    <property type="match status" value="1"/>
</dbReference>
<gene>
    <name evidence="4" type="ORF">HMPREF1535_03373</name>
</gene>
<feature type="binding site" evidence="2">
    <location>
        <position position="199"/>
    </location>
    <ligand>
        <name>Co(2+)</name>
        <dbReference type="ChEBI" id="CHEBI:48828"/>
    </ligand>
</feature>
<evidence type="ECO:0000256" key="1">
    <source>
        <dbReference type="PIRSR" id="PIRSR033579-1"/>
    </source>
</evidence>
<evidence type="ECO:0000256" key="3">
    <source>
        <dbReference type="SAM" id="SignalP"/>
    </source>
</evidence>
<keyword evidence="3" id="KW-0732">Signal</keyword>
<name>A0A0F5J8I6_9BACT</name>
<feature type="active site" description="Proton acceptor" evidence="1">
    <location>
        <position position="199"/>
    </location>
</feature>
<reference evidence="4 5" key="1">
    <citation type="submission" date="2013-04" db="EMBL/GenBank/DDBJ databases">
        <title>The Genome Sequence of Parabacteroides goldsteinii DSM 19448.</title>
        <authorList>
            <consortium name="The Broad Institute Genomics Platform"/>
            <person name="Earl A."/>
            <person name="Ward D."/>
            <person name="Feldgarden M."/>
            <person name="Gevers D."/>
            <person name="Martens E."/>
            <person name="Sakamoto M."/>
            <person name="Benno Y."/>
            <person name="Song Y."/>
            <person name="Liu C."/>
            <person name="Lee J."/>
            <person name="Bolanos M."/>
            <person name="Vaisanen M.L."/>
            <person name="Finegold S.M."/>
            <person name="Walker B."/>
            <person name="Young S."/>
            <person name="Zeng Q."/>
            <person name="Gargeya S."/>
            <person name="Fitzgerald M."/>
            <person name="Haas B."/>
            <person name="Abouelleil A."/>
            <person name="Allen A.W."/>
            <person name="Alvarado L."/>
            <person name="Arachchi H.M."/>
            <person name="Berlin A.M."/>
            <person name="Chapman S.B."/>
            <person name="Gainer-Dewar J."/>
            <person name="Goldberg J."/>
            <person name="Griggs A."/>
            <person name="Gujja S."/>
            <person name="Hansen M."/>
            <person name="Howarth C."/>
            <person name="Imamovic A."/>
            <person name="Ireland A."/>
            <person name="Larimer J."/>
            <person name="McCowan C."/>
            <person name="Murphy C."/>
            <person name="Pearson M."/>
            <person name="Poon T.W."/>
            <person name="Priest M."/>
            <person name="Roberts A."/>
            <person name="Saif S."/>
            <person name="Shea T."/>
            <person name="Sisk P."/>
            <person name="Sykes S."/>
            <person name="Wortman J."/>
            <person name="Nusbaum C."/>
            <person name="Birren B."/>
        </authorList>
    </citation>
    <scope>NUCLEOTIDE SEQUENCE [LARGE SCALE GENOMIC DNA]</scope>
    <source>
        <strain evidence="4 5">DSM 19448</strain>
    </source>
</reference>
<proteinExistence type="predicted"/>
<dbReference type="STRING" id="927665.HMPREF1535_03373"/>
<feature type="binding site" evidence="2">
    <location>
        <position position="262"/>
    </location>
    <ligand>
        <name>Co(2+)</name>
        <dbReference type="ChEBI" id="CHEBI:48828"/>
    </ligand>
</feature>
<dbReference type="GO" id="GO:0016852">
    <property type="term" value="F:sirohydrochlorin cobaltochelatase activity"/>
    <property type="evidence" value="ECO:0007669"/>
    <property type="project" value="InterPro"/>
</dbReference>
<feature type="chain" id="PRO_5005436392" description="Sirohydrochlorin cobaltochelatase" evidence="3">
    <location>
        <begin position="22"/>
        <end position="321"/>
    </location>
</feature>
<dbReference type="GO" id="GO:0019251">
    <property type="term" value="P:anaerobic cobalamin biosynthetic process"/>
    <property type="evidence" value="ECO:0007669"/>
    <property type="project" value="InterPro"/>
</dbReference>
<dbReference type="Proteomes" id="UP000033047">
    <property type="component" value="Unassembled WGS sequence"/>
</dbReference>
<evidence type="ECO:0000256" key="2">
    <source>
        <dbReference type="PIRSR" id="PIRSR033579-3"/>
    </source>
</evidence>
<comment type="caution">
    <text evidence="4">The sequence shown here is derived from an EMBL/GenBank/DDBJ whole genome shotgun (WGS) entry which is preliminary data.</text>
</comment>
<evidence type="ECO:0000313" key="5">
    <source>
        <dbReference type="Proteomes" id="UP000033047"/>
    </source>
</evidence>
<dbReference type="SUPFAM" id="SSF53800">
    <property type="entry name" value="Chelatase"/>
    <property type="match status" value="1"/>
</dbReference>
<dbReference type="HOGENOM" id="CLU_036584_1_1_10"/>